<dbReference type="InterPro" id="IPR000866">
    <property type="entry name" value="AhpC/TSA"/>
</dbReference>
<dbReference type="OrthoDB" id="9812811at2"/>
<dbReference type="PROSITE" id="PS51352">
    <property type="entry name" value="THIOREDOXIN_2"/>
    <property type="match status" value="1"/>
</dbReference>
<sequence>MSLKAGDPLPNATVLSANLEPVNLRTYAAGKPRVILFFPAVFTRVCEKELCTFRDDLARYNQLGAEVLGISVDLPFSQQVFAKQYGIPFPLFSDFNKEAIRAFGVVLPDLKGLRELAQRAVFVADGEGVVRWAWVAEHPGLEPPYAEVERAVRALESAGMQEA</sequence>
<organism evidence="5 6">
    <name type="scientific">Marinithermus hydrothermalis (strain DSM 14884 / JCM 11576 / T1)</name>
    <dbReference type="NCBI Taxonomy" id="869210"/>
    <lineage>
        <taxon>Bacteria</taxon>
        <taxon>Thermotogati</taxon>
        <taxon>Deinococcota</taxon>
        <taxon>Deinococci</taxon>
        <taxon>Thermales</taxon>
        <taxon>Thermaceae</taxon>
        <taxon>Marinithermus</taxon>
    </lineage>
</organism>
<keyword evidence="2" id="KW-0676">Redox-active center</keyword>
<dbReference type="GO" id="GO:0016209">
    <property type="term" value="F:antioxidant activity"/>
    <property type="evidence" value="ECO:0007669"/>
    <property type="project" value="InterPro"/>
</dbReference>
<dbReference type="GO" id="GO:0016491">
    <property type="term" value="F:oxidoreductase activity"/>
    <property type="evidence" value="ECO:0007669"/>
    <property type="project" value="UniProtKB-KW"/>
</dbReference>
<dbReference type="PANTHER" id="PTHR43110:SF1">
    <property type="entry name" value="THIOL PEROXIDASE"/>
    <property type="match status" value="1"/>
</dbReference>
<dbReference type="SUPFAM" id="SSF52833">
    <property type="entry name" value="Thioredoxin-like"/>
    <property type="match status" value="1"/>
</dbReference>
<dbReference type="PIRSF" id="PIRSF000239">
    <property type="entry name" value="AHPC"/>
    <property type="match status" value="1"/>
</dbReference>
<keyword evidence="6" id="KW-1185">Reference proteome</keyword>
<dbReference type="InterPro" id="IPR013766">
    <property type="entry name" value="Thioredoxin_domain"/>
</dbReference>
<proteinExistence type="predicted"/>
<reference evidence="5 6" key="1">
    <citation type="journal article" date="2012" name="Stand. Genomic Sci.">
        <title>Complete genome sequence of the aerobic, heterotroph Marinithermus hydrothermalis type strain (T1(T)) from a deep-sea hydrothermal vent chimney.</title>
        <authorList>
            <person name="Copeland A."/>
            <person name="Gu W."/>
            <person name="Yasawong M."/>
            <person name="Lapidus A."/>
            <person name="Lucas S."/>
            <person name="Deshpande S."/>
            <person name="Pagani I."/>
            <person name="Tapia R."/>
            <person name="Cheng J.F."/>
            <person name="Goodwin L.A."/>
            <person name="Pitluck S."/>
            <person name="Liolios K."/>
            <person name="Ivanova N."/>
            <person name="Mavromatis K."/>
            <person name="Mikhailova N."/>
            <person name="Pati A."/>
            <person name="Chen A."/>
            <person name="Palaniappan K."/>
            <person name="Land M."/>
            <person name="Pan C."/>
            <person name="Brambilla E.M."/>
            <person name="Rohde M."/>
            <person name="Tindall B.J."/>
            <person name="Sikorski J."/>
            <person name="Goker M."/>
            <person name="Detter J.C."/>
            <person name="Bristow J."/>
            <person name="Eisen J.A."/>
            <person name="Markowitz V."/>
            <person name="Hugenholtz P."/>
            <person name="Kyrpides N.C."/>
            <person name="Klenk H.P."/>
            <person name="Woyke T."/>
        </authorList>
    </citation>
    <scope>NUCLEOTIDE SEQUENCE [LARGE SCALE GENOMIC DNA]</scope>
    <source>
        <strain evidence="6">DSM 14884 / JCM 11576 / T1</strain>
    </source>
</reference>
<dbReference type="InterPro" id="IPR036249">
    <property type="entry name" value="Thioredoxin-like_sf"/>
</dbReference>
<keyword evidence="1" id="KW-0560">Oxidoreductase</keyword>
<evidence type="ECO:0000256" key="1">
    <source>
        <dbReference type="ARBA" id="ARBA00023002"/>
    </source>
</evidence>
<feature type="domain" description="Thioredoxin" evidence="4">
    <location>
        <begin position="3"/>
        <end position="157"/>
    </location>
</feature>
<name>F2NMP2_MARHT</name>
<gene>
    <name evidence="5" type="ordered locus">Marky_1691</name>
</gene>
<dbReference type="Proteomes" id="UP000007030">
    <property type="component" value="Chromosome"/>
</dbReference>
<dbReference type="AlphaFoldDB" id="F2NMP2"/>
<evidence type="ECO:0000256" key="2">
    <source>
        <dbReference type="ARBA" id="ARBA00023284"/>
    </source>
</evidence>
<dbReference type="HOGENOM" id="CLU_042529_14_2_0"/>
<dbReference type="KEGG" id="mhd:Marky_1691"/>
<evidence type="ECO:0000259" key="4">
    <source>
        <dbReference type="PROSITE" id="PS51352"/>
    </source>
</evidence>
<dbReference type="Gene3D" id="3.40.30.10">
    <property type="entry name" value="Glutaredoxin"/>
    <property type="match status" value="1"/>
</dbReference>
<dbReference type="RefSeq" id="WP_013704473.1">
    <property type="nucleotide sequence ID" value="NC_015387.1"/>
</dbReference>
<feature type="active site" description="Cysteine sulfenic acid (-SOH) intermediate; for peroxidase activity" evidence="3">
    <location>
        <position position="46"/>
    </location>
</feature>
<evidence type="ECO:0000313" key="5">
    <source>
        <dbReference type="EMBL" id="AEB12426.1"/>
    </source>
</evidence>
<accession>F2NMP2</accession>
<dbReference type="STRING" id="869210.Marky_1691"/>
<dbReference type="Pfam" id="PF00578">
    <property type="entry name" value="AhpC-TSA"/>
    <property type="match status" value="1"/>
</dbReference>
<evidence type="ECO:0000313" key="6">
    <source>
        <dbReference type="Proteomes" id="UP000007030"/>
    </source>
</evidence>
<dbReference type="eggNOG" id="COG1225">
    <property type="taxonomic scope" value="Bacteria"/>
</dbReference>
<dbReference type="PANTHER" id="PTHR43110">
    <property type="entry name" value="THIOL PEROXIDASE"/>
    <property type="match status" value="1"/>
</dbReference>
<dbReference type="EMBL" id="CP002630">
    <property type="protein sequence ID" value="AEB12426.1"/>
    <property type="molecule type" value="Genomic_DNA"/>
</dbReference>
<dbReference type="InterPro" id="IPR050455">
    <property type="entry name" value="Tpx_Peroxidase_subfamily"/>
</dbReference>
<dbReference type="InterPro" id="IPR024706">
    <property type="entry name" value="Peroxiredoxin_AhpC-typ"/>
</dbReference>
<protein>
    <submittedName>
        <fullName evidence="5">Alkyl hydroperoxide reductase/ Thiol specific antioxidant/ Mal allergen</fullName>
    </submittedName>
</protein>
<evidence type="ECO:0000256" key="3">
    <source>
        <dbReference type="PIRSR" id="PIRSR000239-1"/>
    </source>
</evidence>